<keyword evidence="1" id="KW-0326">Glycosidase</keyword>
<dbReference type="SMART" id="SM00060">
    <property type="entry name" value="FN3"/>
    <property type="match status" value="3"/>
</dbReference>
<dbReference type="Pfam" id="PF17963">
    <property type="entry name" value="Big_9"/>
    <property type="match status" value="5"/>
</dbReference>
<dbReference type="SUPFAM" id="SSF49265">
    <property type="entry name" value="Fibronectin type III"/>
    <property type="match status" value="2"/>
</dbReference>
<accession>A0A852VS53</accession>
<organism evidence="5 6">
    <name type="scientific">Janibacter cremeus</name>
    <dbReference type="NCBI Taxonomy" id="1285192"/>
    <lineage>
        <taxon>Bacteria</taxon>
        <taxon>Bacillati</taxon>
        <taxon>Actinomycetota</taxon>
        <taxon>Actinomycetes</taxon>
        <taxon>Micrococcales</taxon>
        <taxon>Intrasporangiaceae</taxon>
        <taxon>Janibacter</taxon>
    </lineage>
</organism>
<dbReference type="EMBL" id="JACCAE010000001">
    <property type="protein sequence ID" value="NYF98779.1"/>
    <property type="molecule type" value="Genomic_DNA"/>
</dbReference>
<feature type="region of interest" description="Disordered" evidence="3">
    <location>
        <begin position="1641"/>
        <end position="1678"/>
    </location>
</feature>
<feature type="compositionally biased region" description="Low complexity" evidence="3">
    <location>
        <begin position="1852"/>
        <end position="1861"/>
    </location>
</feature>
<keyword evidence="2" id="KW-0624">Polysaccharide degradation</keyword>
<dbReference type="PANTHER" id="PTHR24099:SF11">
    <property type="entry name" value="FIBRONECTIN TYPE III DOMAIN-CONTAINING 3BA-RELATED"/>
    <property type="match status" value="1"/>
</dbReference>
<gene>
    <name evidence="5" type="ORF">BJY20_002171</name>
</gene>
<dbReference type="PRINTS" id="PR00014">
    <property type="entry name" value="FNTYPEIII"/>
</dbReference>
<dbReference type="PROSITE" id="PS50853">
    <property type="entry name" value="FN3"/>
    <property type="match status" value="3"/>
</dbReference>
<evidence type="ECO:0000259" key="4">
    <source>
        <dbReference type="PROSITE" id="PS50853"/>
    </source>
</evidence>
<dbReference type="InterPro" id="IPR013783">
    <property type="entry name" value="Ig-like_fold"/>
</dbReference>
<reference evidence="5 6" key="1">
    <citation type="submission" date="2020-07" db="EMBL/GenBank/DDBJ databases">
        <title>Sequencing the genomes of 1000 actinobacteria strains.</title>
        <authorList>
            <person name="Klenk H.-P."/>
        </authorList>
    </citation>
    <scope>NUCLEOTIDE SEQUENCE [LARGE SCALE GENOMIC DNA]</scope>
    <source>
        <strain evidence="5 6">DSM 26154</strain>
    </source>
</reference>
<dbReference type="Proteomes" id="UP000554054">
    <property type="component" value="Unassembled WGS sequence"/>
</dbReference>
<keyword evidence="2" id="KW-0119">Carbohydrate metabolism</keyword>
<evidence type="ECO:0000256" key="1">
    <source>
        <dbReference type="ARBA" id="ARBA00023295"/>
    </source>
</evidence>
<evidence type="ECO:0000313" key="6">
    <source>
        <dbReference type="Proteomes" id="UP000554054"/>
    </source>
</evidence>
<dbReference type="GO" id="GO:0000272">
    <property type="term" value="P:polysaccharide catabolic process"/>
    <property type="evidence" value="ECO:0007669"/>
    <property type="project" value="UniProtKB-KW"/>
</dbReference>
<dbReference type="GO" id="GO:0016798">
    <property type="term" value="F:hydrolase activity, acting on glycosyl bonds"/>
    <property type="evidence" value="ECO:0007669"/>
    <property type="project" value="UniProtKB-KW"/>
</dbReference>
<proteinExistence type="predicted"/>
<feature type="domain" description="Fibronectin type-III" evidence="4">
    <location>
        <begin position="1566"/>
        <end position="1658"/>
    </location>
</feature>
<dbReference type="Gene3D" id="2.60.40.10">
    <property type="entry name" value="Immunoglobulins"/>
    <property type="match status" value="3"/>
</dbReference>
<dbReference type="PANTHER" id="PTHR24099">
    <property type="entry name" value="E3 UBIQUITIN-PROTEIN LIGASE TRIM36-RELATED"/>
    <property type="match status" value="1"/>
</dbReference>
<dbReference type="SUPFAM" id="SSF50969">
    <property type="entry name" value="YVTN repeat-like/Quinoprotein amine dehydrogenase"/>
    <property type="match status" value="1"/>
</dbReference>
<dbReference type="InterPro" id="IPR036116">
    <property type="entry name" value="FN3_sf"/>
</dbReference>
<feature type="domain" description="Fibronectin type-III" evidence="4">
    <location>
        <begin position="1661"/>
        <end position="1759"/>
    </location>
</feature>
<feature type="domain" description="Fibronectin type-III" evidence="4">
    <location>
        <begin position="1473"/>
        <end position="1562"/>
    </location>
</feature>
<dbReference type="Pfam" id="PF17803">
    <property type="entry name" value="Cadherin_4"/>
    <property type="match status" value="1"/>
</dbReference>
<dbReference type="InterPro" id="IPR003961">
    <property type="entry name" value="FN3_dom"/>
</dbReference>
<evidence type="ECO:0000256" key="2">
    <source>
        <dbReference type="ARBA" id="ARBA00023326"/>
    </source>
</evidence>
<dbReference type="RefSeq" id="WP_185991551.1">
    <property type="nucleotide sequence ID" value="NZ_JACCAE010000001.1"/>
</dbReference>
<feature type="region of interest" description="Disordered" evidence="3">
    <location>
        <begin position="346"/>
        <end position="384"/>
    </location>
</feature>
<dbReference type="InterPro" id="IPR040853">
    <property type="entry name" value="RapA2_cadherin-like"/>
</dbReference>
<name>A0A852VS53_9MICO</name>
<keyword evidence="6" id="KW-1185">Reference proteome</keyword>
<dbReference type="CDD" id="cd00063">
    <property type="entry name" value="FN3"/>
    <property type="match status" value="3"/>
</dbReference>
<feature type="region of interest" description="Disordered" evidence="3">
    <location>
        <begin position="1831"/>
        <end position="1861"/>
    </location>
</feature>
<dbReference type="InterPro" id="IPR050617">
    <property type="entry name" value="E3_ligase_FN3/SPRY"/>
</dbReference>
<dbReference type="InterPro" id="IPR011044">
    <property type="entry name" value="Quino_amine_DH_bsu"/>
</dbReference>
<evidence type="ECO:0000313" key="5">
    <source>
        <dbReference type="EMBL" id="NYF98779.1"/>
    </source>
</evidence>
<feature type="compositionally biased region" description="Polar residues" evidence="3">
    <location>
        <begin position="1831"/>
        <end position="1851"/>
    </location>
</feature>
<comment type="caution">
    <text evidence="5">The sequence shown here is derived from an EMBL/GenBank/DDBJ whole genome shotgun (WGS) entry which is preliminary data.</text>
</comment>
<feature type="compositionally biased region" description="Polar residues" evidence="3">
    <location>
        <begin position="1647"/>
        <end position="1658"/>
    </location>
</feature>
<evidence type="ECO:0000256" key="3">
    <source>
        <dbReference type="SAM" id="MobiDB-lite"/>
    </source>
</evidence>
<keyword evidence="1" id="KW-0378">Hydrolase</keyword>
<dbReference type="Pfam" id="PF00041">
    <property type="entry name" value="fn3"/>
    <property type="match status" value="2"/>
</dbReference>
<sequence length="2069" mass="217487">MSLVVGLLAVLAIRHDGSPINDVELNSGGVWVSNQDLQMMARLNSQSKELEMGILTSATSDVIFQQGASVQTLDPGGGNGEQTLRVADPVTGSAEGIDVPGSFDVSVGGGVVGLVDRESGRVWIRRVDQLPGFTTDSPHDFTISPRSGVVVSRDGTALVADRRSGVVTEYRLDVSGTPVEQDTIDFETEFTDDAEFSAVGDVPVALQEGKLLRPGADPVAVSGQDPVLQAVGPASPTVWVASDEGLWRTDLSGGDLTQESVVEAGGAPAPPVNVAECVHAAWAAPGEDNYQRTCADGDAPFVAEIEPLGATADLVFRANRDVVVINDVATGSAWLVEQNGLTQVDNWPSVNPNARDPQVAEASDEKADTKRNKPPQAVDDEFGARPGTTVVLPVTLNDIDPDGDILTLTQPPASNEQASFSVTGGGTQVQAQLAPDVEGSLSFKYEISDGRPENPPSEATVTLKIFDDEVDKKPVLIEGQDNELVVAAGHEASLNVLPAWIDPEGDSLALVDANSDGGDVGFRPDGTIDFLDKGGSEGRKKIDFVVQGGEATAKGTVAVTVVDPEKAQPQAVADRFSGQVGSSILLEPLANDTDPLGGQMTVPRLQVVAGGAAKVSEDPDRGTVTFQADRHGTYYLEYEAASANGQASDTALIRVDVVPRTAKNRPPVATRDVAAVQSDGSVLVDVLANDVDPDGDVMVVQGIEIPPKWQDSVTASLIDKRFVRVEVSGDLKDADTNPSFEYLLSDGRSEQVSGEVSVVLADTLENRPPVAREDVVTVRAGTLVTIPVLDNDEDPDGDSLSVYQQDLFDVDSHTDWVGEGEVPIVATGEGIRVMVPDDGTTQMQIGYGVRDREQARADARLVLNITPDDPETNRPPEPRPIEDRTVSGQRIRVPVDIFGADPDGDPVVYTGLVEPPRFGRIVKSGAGWFEYEPFKGEKNTGTDTFKIRVSDPYGASGIAEVRIGVAPRSPVNQAPAALDDHLLVKPGLTVQYPVTANDSDPDGDPLILEEDRFSAPDGVEARVVDQFVEMEVPELRDQSEVNKGAFYSITDGLGTSSSALFTVTAREDAPDHAPLASDDVVTSEQMAGKTAGDTVTVDVLANDGDLDGSVDELQLEAVGKGAQVDGRKLQVTLRPEGRTVPYKVTDKTDQYSFGFVYVAGTEKMPPQLNTAAVPVEAIAGEDTAISLADVVIVRDGRTPKVARTDRITSSNGDTTSDGLEDLTFRAPPAYHGPASVTLDVIDGEDLNDPTGLSSQITIPITVLPSGNLPPQVRSTSVVVRAGGQARTVDLDRLATDVNEDELSFDVKGARDGVEVDIEDNVLAVSADKSAPSGQVDLEVSASDGSADPQSGQVTVTVIGLPEDDEGEDEVDTVAPPMELTPLRIADAEAGEPVTVDVSDAVAFDPFPGKSKKVTFASATGPAGDTSTSGSNIIVTPTGAGKVVVTYRLDDGSGEPSREAEGRVVIVVADVPAAPPPPTAVEGGPDSVQLTWRAPDDQGSPIQHYLVRRAGSDDSTRCVATQCTIQGLDAGKEYRFTVTAVNGLGEGEPSPPSSPVTPDTVPGTMVAPVVQGDDLTNRDGKLRLSWGTASNEGSDITKYELQSSPSSSVRSVGPEQQEMVWDGLANGTSYRFRVRAVNDRGPGVWSPWSDTQTPFTKPNQMPPPSLSAAGNDDGDGDGYLEVSWPTPQSPADGHDDVTGFEVRVYRGGGKEPVAAKPVTGNSTSFTVPNGHSYTAVVRGTNRAGKSGWSGRSGAVTTWDRASKPTSISKADDCVKCLESKSSYRGKVQFTTPSDNGGYPVTEYRYKTSDGTTGTWTGLDRGEGVRVTATLPFNSKGQGQSVTITPVTNPEGQGSTSGASSAGGTFNPYAKPYFRSTSKNAGYRDAVFSYVCEGNGRAIKSFVATRSDTGTQKKPDCNNGSAVVHWGNPDPIQGGSRIGTKATFTTTAGAKASHDSGSVRVDDPTINASVHKRSATGDCKDPCYRVQISLDGLVAKDNPYTVSGVGTGGGCPGPFDRPKGLRVGSDGRVTDSRTWVITGKYCSGTKLTVKYDINYPGGGGTRTFSDSVKVP</sequence>
<protein>
    <recommendedName>
        <fullName evidence="4">Fibronectin type-III domain-containing protein</fullName>
    </recommendedName>
</protein>